<dbReference type="OrthoDB" id="6743119at2759"/>
<evidence type="ECO:0000313" key="4">
    <source>
        <dbReference type="Proteomes" id="UP001152888"/>
    </source>
</evidence>
<evidence type="ECO:0000313" key="3">
    <source>
        <dbReference type="EMBL" id="CAH1997766.1"/>
    </source>
</evidence>
<keyword evidence="2" id="KW-0812">Transmembrane</keyword>
<sequence>NGIGGLLSPRDGDEELEDEEEEKTEDETKDGVSSRGSAKQEEARGKKKKQKKQQYLHKLKLLAIGGIIAAKLCLLLKLAQTALLLKLVLIGLGIFAVNVAKLLALWKAAKQKTIYYENSHHDHHYDHEDVWGQEDHWDRGGDAQDLAYAGQKISVKSSGLRKKKGEGLVEKIVRLVKKILFLVTTAGALTFLLKYLKYALEVKRFMLAVAYFILKAIKCWVMIKYGKHHHDTGVEFQHVKIGEEHHFVDEESHEDDHHDHYNHHDYHDHHDHHDHYGHHGDEHGDWGRNDRAQHLAYRNRVPQNSGWSLSSLF</sequence>
<keyword evidence="2" id="KW-1133">Transmembrane helix</keyword>
<proteinExistence type="predicted"/>
<feature type="compositionally biased region" description="Acidic residues" evidence="1">
    <location>
        <begin position="12"/>
        <end position="28"/>
    </location>
</feature>
<gene>
    <name evidence="3" type="ORF">ACAOBT_LOCUS23960</name>
</gene>
<feature type="region of interest" description="Disordered" evidence="1">
    <location>
        <begin position="251"/>
        <end position="287"/>
    </location>
</feature>
<keyword evidence="4" id="KW-1185">Reference proteome</keyword>
<evidence type="ECO:0000256" key="1">
    <source>
        <dbReference type="SAM" id="MobiDB-lite"/>
    </source>
</evidence>
<protein>
    <submittedName>
        <fullName evidence="3">Uncharacterized protein</fullName>
    </submittedName>
</protein>
<evidence type="ECO:0000256" key="2">
    <source>
        <dbReference type="SAM" id="Phobius"/>
    </source>
</evidence>
<dbReference type="AlphaFoldDB" id="A0A9P0LQZ2"/>
<name>A0A9P0LQZ2_ACAOB</name>
<feature type="transmembrane region" description="Helical" evidence="2">
    <location>
        <begin position="84"/>
        <end position="106"/>
    </location>
</feature>
<organism evidence="3 4">
    <name type="scientific">Acanthoscelides obtectus</name>
    <name type="common">Bean weevil</name>
    <name type="synonym">Bruchus obtectus</name>
    <dbReference type="NCBI Taxonomy" id="200917"/>
    <lineage>
        <taxon>Eukaryota</taxon>
        <taxon>Metazoa</taxon>
        <taxon>Ecdysozoa</taxon>
        <taxon>Arthropoda</taxon>
        <taxon>Hexapoda</taxon>
        <taxon>Insecta</taxon>
        <taxon>Pterygota</taxon>
        <taxon>Neoptera</taxon>
        <taxon>Endopterygota</taxon>
        <taxon>Coleoptera</taxon>
        <taxon>Polyphaga</taxon>
        <taxon>Cucujiformia</taxon>
        <taxon>Chrysomeloidea</taxon>
        <taxon>Chrysomelidae</taxon>
        <taxon>Bruchinae</taxon>
        <taxon>Bruchini</taxon>
        <taxon>Acanthoscelides</taxon>
    </lineage>
</organism>
<feature type="region of interest" description="Disordered" evidence="1">
    <location>
        <begin position="1"/>
        <end position="49"/>
    </location>
</feature>
<feature type="non-terminal residue" evidence="3">
    <location>
        <position position="1"/>
    </location>
</feature>
<dbReference type="Proteomes" id="UP001152888">
    <property type="component" value="Unassembled WGS sequence"/>
</dbReference>
<dbReference type="EMBL" id="CAKOFQ010007304">
    <property type="protein sequence ID" value="CAH1997766.1"/>
    <property type="molecule type" value="Genomic_DNA"/>
</dbReference>
<reference evidence="3" key="1">
    <citation type="submission" date="2022-03" db="EMBL/GenBank/DDBJ databases">
        <authorList>
            <person name="Sayadi A."/>
        </authorList>
    </citation>
    <scope>NUCLEOTIDE SEQUENCE</scope>
</reference>
<feature type="transmembrane region" description="Helical" evidence="2">
    <location>
        <begin position="59"/>
        <end position="78"/>
    </location>
</feature>
<feature type="transmembrane region" description="Helical" evidence="2">
    <location>
        <begin position="202"/>
        <end position="221"/>
    </location>
</feature>
<feature type="transmembrane region" description="Helical" evidence="2">
    <location>
        <begin position="179"/>
        <end position="196"/>
    </location>
</feature>
<keyword evidence="2" id="KW-0472">Membrane</keyword>
<accession>A0A9P0LQZ2</accession>
<comment type="caution">
    <text evidence="3">The sequence shown here is derived from an EMBL/GenBank/DDBJ whole genome shotgun (WGS) entry which is preliminary data.</text>
</comment>